<protein>
    <submittedName>
        <fullName evidence="1">Uncharacterized protein</fullName>
    </submittedName>
</protein>
<dbReference type="Proteomes" id="UP000221011">
    <property type="component" value="Chromosome"/>
</dbReference>
<name>A0A291Q8M0_9ACTN</name>
<evidence type="ECO:0000313" key="1">
    <source>
        <dbReference type="EMBL" id="ATL27866.1"/>
    </source>
</evidence>
<dbReference type="Pfam" id="PF19374">
    <property type="entry name" value="DUF5949"/>
    <property type="match status" value="1"/>
</dbReference>
<gene>
    <name evidence="1" type="ORF">KY5_2848c</name>
</gene>
<dbReference type="AlphaFoldDB" id="A0A291Q8M0"/>
<evidence type="ECO:0000313" key="2">
    <source>
        <dbReference type="Proteomes" id="UP000221011"/>
    </source>
</evidence>
<dbReference type="RefSeq" id="WP_098242619.1">
    <property type="nucleotide sequence ID" value="NZ_CP022685.1"/>
</dbReference>
<keyword evidence="2" id="KW-1185">Reference proteome</keyword>
<organism evidence="1 2">
    <name type="scientific">Streptomyces formicae</name>
    <dbReference type="NCBI Taxonomy" id="1616117"/>
    <lineage>
        <taxon>Bacteria</taxon>
        <taxon>Bacillati</taxon>
        <taxon>Actinomycetota</taxon>
        <taxon>Actinomycetes</taxon>
        <taxon>Kitasatosporales</taxon>
        <taxon>Streptomycetaceae</taxon>
        <taxon>Streptomyces</taxon>
    </lineage>
</organism>
<dbReference type="EMBL" id="CP022685">
    <property type="protein sequence ID" value="ATL27866.1"/>
    <property type="molecule type" value="Genomic_DNA"/>
</dbReference>
<sequence>MTSTTSEQRPFHAADLGTLAVIAWSGEHPEDQKDMPFLLAYSLGDTEGGPESTAEALTTMLHNAGLPIGGPLVDGARVPSMPVSLLVEADQAVVNMPQVNAQCPVPPEWLAAVQQRGHAYFMATTRAWPEAKPGEKVSEELLSEFAGDEETLLNAAHCLLPARSLRS</sequence>
<proteinExistence type="predicted"/>
<dbReference type="InterPro" id="IPR045993">
    <property type="entry name" value="DUF5949"/>
</dbReference>
<reference evidence="1 2" key="1">
    <citation type="submission" date="2017-08" db="EMBL/GenBank/DDBJ databases">
        <title>Complete Genome Sequence of Streptomyces formicae KY5, the formicamycin producer.</title>
        <authorList>
            <person name="Holmes N.A."/>
            <person name="Devine R."/>
            <person name="Qin Z."/>
            <person name="Seipke R.F."/>
            <person name="Wilkinson B."/>
            <person name="Hutchings M.I."/>
        </authorList>
    </citation>
    <scope>NUCLEOTIDE SEQUENCE [LARGE SCALE GENOMIC DNA]</scope>
    <source>
        <strain evidence="1 2">KY5</strain>
    </source>
</reference>
<dbReference type="KEGG" id="sfk:KY5_2848c"/>
<accession>A0A291Q8M0</accession>